<proteinExistence type="predicted"/>
<feature type="compositionally biased region" description="Polar residues" evidence="1">
    <location>
        <begin position="34"/>
        <end position="57"/>
    </location>
</feature>
<name>A0A8T2SBS5_CERRI</name>
<organism evidence="2 3">
    <name type="scientific">Ceratopteris richardii</name>
    <name type="common">Triangle waterfern</name>
    <dbReference type="NCBI Taxonomy" id="49495"/>
    <lineage>
        <taxon>Eukaryota</taxon>
        <taxon>Viridiplantae</taxon>
        <taxon>Streptophyta</taxon>
        <taxon>Embryophyta</taxon>
        <taxon>Tracheophyta</taxon>
        <taxon>Polypodiopsida</taxon>
        <taxon>Polypodiidae</taxon>
        <taxon>Polypodiales</taxon>
        <taxon>Pteridineae</taxon>
        <taxon>Pteridaceae</taxon>
        <taxon>Parkerioideae</taxon>
        <taxon>Ceratopteris</taxon>
    </lineage>
</organism>
<keyword evidence="3" id="KW-1185">Reference proteome</keyword>
<dbReference type="Proteomes" id="UP000825935">
    <property type="component" value="Chromosome 21"/>
</dbReference>
<accession>A0A8T2SBS5</accession>
<feature type="compositionally biased region" description="Acidic residues" evidence="1">
    <location>
        <begin position="61"/>
        <end position="88"/>
    </location>
</feature>
<gene>
    <name evidence="2" type="ORF">KP509_21G080600</name>
</gene>
<evidence type="ECO:0000313" key="3">
    <source>
        <dbReference type="Proteomes" id="UP000825935"/>
    </source>
</evidence>
<sequence length="88" mass="10094">MVATQRRCNRDLDLYDMLYQELTVPHHDTRESCTRASHSARTVPGPSTSRMEASTSRAPHDDDDDDDDDHDYDDDDDDDDNGSEDFED</sequence>
<evidence type="ECO:0000313" key="2">
    <source>
        <dbReference type="EMBL" id="KAH7316159.1"/>
    </source>
</evidence>
<dbReference type="OrthoDB" id="5591297at2759"/>
<comment type="caution">
    <text evidence="2">The sequence shown here is derived from an EMBL/GenBank/DDBJ whole genome shotgun (WGS) entry which is preliminary data.</text>
</comment>
<dbReference type="AlphaFoldDB" id="A0A8T2SBS5"/>
<reference evidence="2" key="1">
    <citation type="submission" date="2021-08" db="EMBL/GenBank/DDBJ databases">
        <title>WGS assembly of Ceratopteris richardii.</title>
        <authorList>
            <person name="Marchant D.B."/>
            <person name="Chen G."/>
            <person name="Jenkins J."/>
            <person name="Shu S."/>
            <person name="Leebens-Mack J."/>
            <person name="Grimwood J."/>
            <person name="Schmutz J."/>
            <person name="Soltis P."/>
            <person name="Soltis D."/>
            <person name="Chen Z.-H."/>
        </authorList>
    </citation>
    <scope>NUCLEOTIDE SEQUENCE</scope>
    <source>
        <strain evidence="2">Whitten #5841</strain>
        <tissue evidence="2">Leaf</tissue>
    </source>
</reference>
<protein>
    <submittedName>
        <fullName evidence="2">Uncharacterized protein</fullName>
    </submittedName>
</protein>
<feature type="region of interest" description="Disordered" evidence="1">
    <location>
        <begin position="25"/>
        <end position="88"/>
    </location>
</feature>
<evidence type="ECO:0000256" key="1">
    <source>
        <dbReference type="SAM" id="MobiDB-lite"/>
    </source>
</evidence>
<dbReference type="EMBL" id="CM035426">
    <property type="protein sequence ID" value="KAH7316159.1"/>
    <property type="molecule type" value="Genomic_DNA"/>
</dbReference>